<keyword evidence="13" id="KW-1185">Reference proteome</keyword>
<accession>A0A8T3CG62</accession>
<dbReference type="GO" id="GO:0003729">
    <property type="term" value="F:mRNA binding"/>
    <property type="evidence" value="ECO:0007669"/>
    <property type="project" value="TreeGrafter"/>
</dbReference>
<keyword evidence="5" id="KW-0677">Repeat</keyword>
<dbReference type="InterPro" id="IPR000504">
    <property type="entry name" value="RRM_dom"/>
</dbReference>
<dbReference type="GO" id="GO:0005737">
    <property type="term" value="C:cytoplasm"/>
    <property type="evidence" value="ECO:0007669"/>
    <property type="project" value="TreeGrafter"/>
</dbReference>
<feature type="region of interest" description="Disordered" evidence="10">
    <location>
        <begin position="193"/>
        <end position="220"/>
    </location>
</feature>
<dbReference type="CDD" id="cd12659">
    <property type="entry name" value="RRM2_hnRNPM"/>
    <property type="match status" value="1"/>
</dbReference>
<keyword evidence="3" id="KW-1017">Isopeptide bond</keyword>
<keyword evidence="6" id="KW-0832">Ubl conjugation</keyword>
<dbReference type="InterPro" id="IPR012677">
    <property type="entry name" value="Nucleotide-bd_a/b_plait_sf"/>
</dbReference>
<sequence length="519" mass="55353">MKGCAIVEFRTEELMKKAVEKVNKYNFNGRPLKVKEDPDGEFARRAAQRVQGGGAGAPPMVSIPPSLLDNPNIPNEIIHGLQAGKIGSTVFVANLDYKVGWKKLKEVFGMAGVVLRADILEDRDGKSRGMGTITFEMPIEAVQAVSMFNGQLLFNRVMHVKLDEKSLPKDDYPLPERPPALPRGLSGVGLGLGPGGQPIDTNQLSRGGGGGGGGGMGSMGPGGMDSMGYGGMGRMSGGMDSFGVGMANMDRYGPSGMGRMNEMDRGLGVYEREFGRSEMGMSRSSFGDSFERGMGNSLGMDRIGSGLDRMGMERMERVSDLDRLGSGLDRLGSGLDRLGSSGLDRMGSSVDRLGPSGFDRLGPSSLDRMSATGMDFVSPLGFDRMGSGMDRFPSGGLDRMGSTGVGSQFDRPVDLERGGFSGPYGGAGVGGPSTGANARKGCQIFVRNLPFDFTWKNLKDTFNSCGIVQYADIKMENGKSKGCGVVRFENPETAERACRTMNGHRLNGREIDVRIDRNA</sequence>
<comment type="subcellular location">
    <subcellularLocation>
        <location evidence="1">Nucleus</location>
    </subcellularLocation>
</comment>
<evidence type="ECO:0000256" key="4">
    <source>
        <dbReference type="ARBA" id="ARBA00022553"/>
    </source>
</evidence>
<keyword evidence="7 9" id="KW-0694">RNA-binding</keyword>
<comment type="caution">
    <text evidence="12">The sequence shown here is derived from an EMBL/GenBank/DDBJ whole genome shotgun (WGS) entry which is preliminary data.</text>
</comment>
<dbReference type="SMART" id="SM00360">
    <property type="entry name" value="RRM"/>
    <property type="match status" value="2"/>
</dbReference>
<evidence type="ECO:0000256" key="9">
    <source>
        <dbReference type="PROSITE-ProRule" id="PRU00176"/>
    </source>
</evidence>
<dbReference type="GO" id="GO:0006397">
    <property type="term" value="P:mRNA processing"/>
    <property type="evidence" value="ECO:0007669"/>
    <property type="project" value="UniProtKB-KW"/>
</dbReference>
<evidence type="ECO:0000256" key="3">
    <source>
        <dbReference type="ARBA" id="ARBA00022499"/>
    </source>
</evidence>
<keyword evidence="4" id="KW-0597">Phosphoprotein</keyword>
<evidence type="ECO:0000256" key="5">
    <source>
        <dbReference type="ARBA" id="ARBA00022737"/>
    </source>
</evidence>
<feature type="compositionally biased region" description="Gly residues" evidence="10">
    <location>
        <begin position="206"/>
        <end position="220"/>
    </location>
</feature>
<dbReference type="InterPro" id="IPR050374">
    <property type="entry name" value="RRT5_SRSF_SR"/>
</dbReference>
<dbReference type="Gene3D" id="3.30.70.330">
    <property type="match status" value="3"/>
</dbReference>
<evidence type="ECO:0000256" key="1">
    <source>
        <dbReference type="ARBA" id="ARBA00004123"/>
    </source>
</evidence>
<dbReference type="EMBL" id="JAERUA010000024">
    <property type="protein sequence ID" value="KAI1882850.1"/>
    <property type="molecule type" value="Genomic_DNA"/>
</dbReference>
<gene>
    <name evidence="12" type="ORF">AGOR_G00239150</name>
</gene>
<dbReference type="PANTHER" id="PTHR23003:SF6">
    <property type="entry name" value="HETEROGENEOUS NUCLEAR RIBONUCLEOPROTEIN M"/>
    <property type="match status" value="1"/>
</dbReference>
<dbReference type="GO" id="GO:0005634">
    <property type="term" value="C:nucleus"/>
    <property type="evidence" value="ECO:0007669"/>
    <property type="project" value="UniProtKB-SubCell"/>
</dbReference>
<reference evidence="12" key="1">
    <citation type="submission" date="2021-01" db="EMBL/GenBank/DDBJ databases">
        <authorList>
            <person name="Zahm M."/>
            <person name="Roques C."/>
            <person name="Cabau C."/>
            <person name="Klopp C."/>
            <person name="Donnadieu C."/>
            <person name="Jouanno E."/>
            <person name="Lampietro C."/>
            <person name="Louis A."/>
            <person name="Herpin A."/>
            <person name="Echchiki A."/>
            <person name="Berthelot C."/>
            <person name="Parey E."/>
            <person name="Roest-Crollius H."/>
            <person name="Braasch I."/>
            <person name="Postlethwait J."/>
            <person name="Bobe J."/>
            <person name="Montfort J."/>
            <person name="Bouchez O."/>
            <person name="Begum T."/>
            <person name="Mejri S."/>
            <person name="Adams A."/>
            <person name="Chen W.-J."/>
            <person name="Guiguen Y."/>
        </authorList>
    </citation>
    <scope>NUCLEOTIDE SEQUENCE</scope>
    <source>
        <tissue evidence="12">Blood</tissue>
    </source>
</reference>
<feature type="domain" description="RRM" evidence="11">
    <location>
        <begin position="442"/>
        <end position="518"/>
    </location>
</feature>
<evidence type="ECO:0000259" key="11">
    <source>
        <dbReference type="PROSITE" id="PS50102"/>
    </source>
</evidence>
<feature type="domain" description="RRM" evidence="11">
    <location>
        <begin position="88"/>
        <end position="165"/>
    </location>
</feature>
<dbReference type="SUPFAM" id="SSF54928">
    <property type="entry name" value="RNA-binding domain, RBD"/>
    <property type="match status" value="2"/>
</dbReference>
<organism evidence="12 13">
    <name type="scientific">Albula goreensis</name>
    <dbReference type="NCBI Taxonomy" id="1534307"/>
    <lineage>
        <taxon>Eukaryota</taxon>
        <taxon>Metazoa</taxon>
        <taxon>Chordata</taxon>
        <taxon>Craniata</taxon>
        <taxon>Vertebrata</taxon>
        <taxon>Euteleostomi</taxon>
        <taxon>Actinopterygii</taxon>
        <taxon>Neopterygii</taxon>
        <taxon>Teleostei</taxon>
        <taxon>Albuliformes</taxon>
        <taxon>Albulidae</taxon>
        <taxon>Albula</taxon>
    </lineage>
</organism>
<evidence type="ECO:0000256" key="10">
    <source>
        <dbReference type="SAM" id="MobiDB-lite"/>
    </source>
</evidence>
<evidence type="ECO:0000256" key="2">
    <source>
        <dbReference type="ARBA" id="ARBA00022481"/>
    </source>
</evidence>
<keyword evidence="2" id="KW-0488">Methylation</keyword>
<dbReference type="OrthoDB" id="610462at2759"/>
<protein>
    <recommendedName>
        <fullName evidence="11">RRM domain-containing protein</fullName>
    </recommendedName>
</protein>
<dbReference type="PANTHER" id="PTHR23003">
    <property type="entry name" value="RNA RECOGNITION MOTIF RRM DOMAIN CONTAINING PROTEIN"/>
    <property type="match status" value="1"/>
</dbReference>
<dbReference type="FunFam" id="3.30.70.330:FF:000033">
    <property type="entry name" value="heterogeneous nuclear ribonucleoprotein M isoform X1"/>
    <property type="match status" value="1"/>
</dbReference>
<evidence type="ECO:0000313" key="12">
    <source>
        <dbReference type="EMBL" id="KAI1882850.1"/>
    </source>
</evidence>
<evidence type="ECO:0000256" key="8">
    <source>
        <dbReference type="ARBA" id="ARBA00023242"/>
    </source>
</evidence>
<evidence type="ECO:0000313" key="13">
    <source>
        <dbReference type="Proteomes" id="UP000829720"/>
    </source>
</evidence>
<dbReference type="AlphaFoldDB" id="A0A8T3CG62"/>
<dbReference type="PROSITE" id="PS50102">
    <property type="entry name" value="RRM"/>
    <property type="match status" value="2"/>
</dbReference>
<dbReference type="FunFam" id="3.30.70.330:FF:000034">
    <property type="entry name" value="heterogeneous nuclear ribonucleoprotein M isoform X1"/>
    <property type="match status" value="1"/>
</dbReference>
<dbReference type="Pfam" id="PF00076">
    <property type="entry name" value="RRM_1"/>
    <property type="match status" value="3"/>
</dbReference>
<dbReference type="Proteomes" id="UP000829720">
    <property type="component" value="Unassembled WGS sequence"/>
</dbReference>
<evidence type="ECO:0000256" key="7">
    <source>
        <dbReference type="ARBA" id="ARBA00022884"/>
    </source>
</evidence>
<dbReference type="InterPro" id="IPR035979">
    <property type="entry name" value="RBD_domain_sf"/>
</dbReference>
<proteinExistence type="predicted"/>
<name>A0A8T3CG62_9TELE</name>
<evidence type="ECO:0000256" key="6">
    <source>
        <dbReference type="ARBA" id="ARBA00022843"/>
    </source>
</evidence>
<keyword evidence="8" id="KW-0539">Nucleus</keyword>